<organism evidence="2 3">
    <name type="scientific">Ataeniobius toweri</name>
    <dbReference type="NCBI Taxonomy" id="208326"/>
    <lineage>
        <taxon>Eukaryota</taxon>
        <taxon>Metazoa</taxon>
        <taxon>Chordata</taxon>
        <taxon>Craniata</taxon>
        <taxon>Vertebrata</taxon>
        <taxon>Euteleostomi</taxon>
        <taxon>Actinopterygii</taxon>
        <taxon>Neopterygii</taxon>
        <taxon>Teleostei</taxon>
        <taxon>Neoteleostei</taxon>
        <taxon>Acanthomorphata</taxon>
        <taxon>Ovalentaria</taxon>
        <taxon>Atherinomorphae</taxon>
        <taxon>Cyprinodontiformes</taxon>
        <taxon>Goodeidae</taxon>
        <taxon>Ataeniobius</taxon>
    </lineage>
</organism>
<name>A0ABU7B9E7_9TELE</name>
<feature type="compositionally biased region" description="Basic and acidic residues" evidence="1">
    <location>
        <begin position="102"/>
        <end position="118"/>
    </location>
</feature>
<sequence length="118" mass="13216">MQQRAPKAKPTTCECDPTTSPPKIKPSPSKRRPSASRSKNMPDTHTPARSSTARKPTPKPTKGREPTEPKPKPTKKLRPVHSKINPGRPNHADPSDPPSFRQNRDRGQEPEYRQGTRI</sequence>
<gene>
    <name evidence="2" type="ORF">ATANTOWER_015221</name>
</gene>
<evidence type="ECO:0000313" key="2">
    <source>
        <dbReference type="EMBL" id="MED6246270.1"/>
    </source>
</evidence>
<comment type="caution">
    <text evidence="2">The sequence shown here is derived from an EMBL/GenBank/DDBJ whole genome shotgun (WGS) entry which is preliminary data.</text>
</comment>
<feature type="compositionally biased region" description="Polar residues" evidence="1">
    <location>
        <begin position="41"/>
        <end position="53"/>
    </location>
</feature>
<proteinExistence type="predicted"/>
<reference evidence="2 3" key="1">
    <citation type="submission" date="2021-07" db="EMBL/GenBank/DDBJ databases">
        <authorList>
            <person name="Palmer J.M."/>
        </authorList>
    </citation>
    <scope>NUCLEOTIDE SEQUENCE [LARGE SCALE GENOMIC DNA]</scope>
    <source>
        <strain evidence="2 3">AT_MEX2019</strain>
        <tissue evidence="2">Muscle</tissue>
    </source>
</reference>
<accession>A0ABU7B9E7</accession>
<dbReference type="PRINTS" id="PR01217">
    <property type="entry name" value="PRICHEXTENSN"/>
</dbReference>
<evidence type="ECO:0000313" key="3">
    <source>
        <dbReference type="Proteomes" id="UP001345963"/>
    </source>
</evidence>
<feature type="compositionally biased region" description="Basic and acidic residues" evidence="1">
    <location>
        <begin position="62"/>
        <end position="71"/>
    </location>
</feature>
<dbReference type="Proteomes" id="UP001345963">
    <property type="component" value="Unassembled WGS sequence"/>
</dbReference>
<dbReference type="EMBL" id="JAHUTI010042497">
    <property type="protein sequence ID" value="MED6246270.1"/>
    <property type="molecule type" value="Genomic_DNA"/>
</dbReference>
<protein>
    <submittedName>
        <fullName evidence="2">Uncharacterized protein</fullName>
    </submittedName>
</protein>
<keyword evidence="3" id="KW-1185">Reference proteome</keyword>
<feature type="region of interest" description="Disordered" evidence="1">
    <location>
        <begin position="1"/>
        <end position="118"/>
    </location>
</feature>
<feature type="compositionally biased region" description="Basic residues" evidence="1">
    <location>
        <begin position="72"/>
        <end position="81"/>
    </location>
</feature>
<evidence type="ECO:0000256" key="1">
    <source>
        <dbReference type="SAM" id="MobiDB-lite"/>
    </source>
</evidence>